<feature type="domain" description="Cathepsin propeptide inhibitor" evidence="9">
    <location>
        <begin position="43"/>
        <end position="102"/>
    </location>
</feature>
<dbReference type="InterPro" id="IPR000169">
    <property type="entry name" value="Pept_cys_AS"/>
</dbReference>
<comment type="similarity">
    <text evidence="1">Belongs to the peptidase C1 family.</text>
</comment>
<evidence type="ECO:0000313" key="11">
    <source>
        <dbReference type="Proteomes" id="UP001497497"/>
    </source>
</evidence>
<dbReference type="PROSITE" id="PS00639">
    <property type="entry name" value="THIOL_PROTEASE_HIS"/>
    <property type="match status" value="1"/>
</dbReference>
<evidence type="ECO:0000256" key="4">
    <source>
        <dbReference type="ARBA" id="ARBA00022807"/>
    </source>
</evidence>
<keyword evidence="3" id="KW-0378">Hydrolase</keyword>
<name>A0AAV2I0U5_LYMST</name>
<evidence type="ECO:0000259" key="9">
    <source>
        <dbReference type="SMART" id="SM00848"/>
    </source>
</evidence>
<accession>A0AAV2I0U5</accession>
<evidence type="ECO:0000256" key="6">
    <source>
        <dbReference type="ARBA" id="ARBA00023157"/>
    </source>
</evidence>
<dbReference type="EMBL" id="CAXITT010000337">
    <property type="protein sequence ID" value="CAL1539324.1"/>
    <property type="molecule type" value="Genomic_DNA"/>
</dbReference>
<keyword evidence="11" id="KW-1185">Reference proteome</keyword>
<feature type="signal peptide" evidence="7">
    <location>
        <begin position="1"/>
        <end position="27"/>
    </location>
</feature>
<comment type="caution">
    <text evidence="10">The sequence shown here is derived from an EMBL/GenBank/DDBJ whole genome shotgun (WGS) entry which is preliminary data.</text>
</comment>
<dbReference type="Pfam" id="PF00112">
    <property type="entry name" value="Peptidase_C1"/>
    <property type="match status" value="1"/>
</dbReference>
<sequence>MFTNHPSSGATMASVAALLVLVTITQAARQYPESHTHEAVSLFSSWRLKYNITYRHDEVWHRYSVFLANLQKINALNSRPSPSDDAARFGLGPFTDLTTEEFHKTVLMPYRKIENGPRRVRDYNSTLKADPVSFDWTNQPGVVTRVKDQGRVGTCWAFAGAANVEGLWAIKTGNPSAELSTQALNDCDGLHDVNLQALACGPLGATMPGFYEFVISEGGLMTWEDYPYCVGYGECSPCAPPDYSAYYCGADWPIAPCSKQDSCKAKYDNTKFVPGLKLSSYLSFSSNEADLLKDLVDTGPLVAGIDAADLQHYESGILEPLTCSAASLNHAVLLTGYGASTEGEKYWRIKNSWGTQWGEQGFGRVLRGFGACGINSDVSSAILG</sequence>
<dbReference type="Proteomes" id="UP001497497">
    <property type="component" value="Unassembled WGS sequence"/>
</dbReference>
<dbReference type="InterPro" id="IPR039417">
    <property type="entry name" value="Peptidase_C1A_papain-like"/>
</dbReference>
<keyword evidence="5" id="KW-0865">Zymogen</keyword>
<evidence type="ECO:0000259" key="8">
    <source>
        <dbReference type="SMART" id="SM00645"/>
    </source>
</evidence>
<evidence type="ECO:0000256" key="1">
    <source>
        <dbReference type="ARBA" id="ARBA00008455"/>
    </source>
</evidence>
<evidence type="ECO:0000256" key="7">
    <source>
        <dbReference type="SAM" id="SignalP"/>
    </source>
</evidence>
<dbReference type="Pfam" id="PF08246">
    <property type="entry name" value="Inhibitor_I29"/>
    <property type="match status" value="1"/>
</dbReference>
<gene>
    <name evidence="10" type="ORF">GSLYS_00013143001</name>
</gene>
<dbReference type="CDD" id="cd02248">
    <property type="entry name" value="Peptidase_C1A"/>
    <property type="match status" value="1"/>
</dbReference>
<dbReference type="SMART" id="SM00645">
    <property type="entry name" value="Pept_C1"/>
    <property type="match status" value="1"/>
</dbReference>
<reference evidence="10 11" key="1">
    <citation type="submission" date="2024-04" db="EMBL/GenBank/DDBJ databases">
        <authorList>
            <consortium name="Genoscope - CEA"/>
            <person name="William W."/>
        </authorList>
    </citation>
    <scope>NUCLEOTIDE SEQUENCE [LARGE SCALE GENOMIC DNA]</scope>
</reference>
<dbReference type="InterPro" id="IPR013201">
    <property type="entry name" value="Prot_inhib_I29"/>
</dbReference>
<dbReference type="PROSITE" id="PS00139">
    <property type="entry name" value="THIOL_PROTEASE_CYS"/>
    <property type="match status" value="1"/>
</dbReference>
<dbReference type="Gene3D" id="3.90.70.10">
    <property type="entry name" value="Cysteine proteinases"/>
    <property type="match status" value="1"/>
</dbReference>
<keyword evidence="6" id="KW-1015">Disulfide bond</keyword>
<dbReference type="AlphaFoldDB" id="A0AAV2I0U5"/>
<evidence type="ECO:0000256" key="2">
    <source>
        <dbReference type="ARBA" id="ARBA00022670"/>
    </source>
</evidence>
<dbReference type="InterPro" id="IPR013128">
    <property type="entry name" value="Peptidase_C1A"/>
</dbReference>
<evidence type="ECO:0000313" key="10">
    <source>
        <dbReference type="EMBL" id="CAL1539324.1"/>
    </source>
</evidence>
<organism evidence="10 11">
    <name type="scientific">Lymnaea stagnalis</name>
    <name type="common">Great pond snail</name>
    <name type="synonym">Helix stagnalis</name>
    <dbReference type="NCBI Taxonomy" id="6523"/>
    <lineage>
        <taxon>Eukaryota</taxon>
        <taxon>Metazoa</taxon>
        <taxon>Spiralia</taxon>
        <taxon>Lophotrochozoa</taxon>
        <taxon>Mollusca</taxon>
        <taxon>Gastropoda</taxon>
        <taxon>Heterobranchia</taxon>
        <taxon>Euthyneura</taxon>
        <taxon>Panpulmonata</taxon>
        <taxon>Hygrophila</taxon>
        <taxon>Lymnaeoidea</taxon>
        <taxon>Lymnaeidae</taxon>
        <taxon>Lymnaea</taxon>
    </lineage>
</organism>
<dbReference type="GO" id="GO:0006508">
    <property type="term" value="P:proteolysis"/>
    <property type="evidence" value="ECO:0007669"/>
    <property type="project" value="UniProtKB-KW"/>
</dbReference>
<dbReference type="SUPFAM" id="SSF54001">
    <property type="entry name" value="Cysteine proteinases"/>
    <property type="match status" value="1"/>
</dbReference>
<dbReference type="InterPro" id="IPR025660">
    <property type="entry name" value="Pept_his_AS"/>
</dbReference>
<dbReference type="InterPro" id="IPR038765">
    <property type="entry name" value="Papain-like_cys_pep_sf"/>
</dbReference>
<protein>
    <submittedName>
        <fullName evidence="10">Uncharacterized protein</fullName>
    </submittedName>
</protein>
<dbReference type="InterPro" id="IPR000668">
    <property type="entry name" value="Peptidase_C1A_C"/>
</dbReference>
<keyword evidence="7" id="KW-0732">Signal</keyword>
<dbReference type="PRINTS" id="PR00705">
    <property type="entry name" value="PAPAIN"/>
</dbReference>
<dbReference type="GO" id="GO:0008234">
    <property type="term" value="F:cysteine-type peptidase activity"/>
    <property type="evidence" value="ECO:0007669"/>
    <property type="project" value="UniProtKB-KW"/>
</dbReference>
<dbReference type="PANTHER" id="PTHR12411">
    <property type="entry name" value="CYSTEINE PROTEASE FAMILY C1-RELATED"/>
    <property type="match status" value="1"/>
</dbReference>
<feature type="chain" id="PRO_5043954365" evidence="7">
    <location>
        <begin position="28"/>
        <end position="384"/>
    </location>
</feature>
<evidence type="ECO:0000256" key="5">
    <source>
        <dbReference type="ARBA" id="ARBA00023145"/>
    </source>
</evidence>
<keyword evidence="4" id="KW-0788">Thiol protease</keyword>
<dbReference type="Gene3D" id="1.10.287.2250">
    <property type="match status" value="1"/>
</dbReference>
<feature type="domain" description="Peptidase C1A papain C-terminal" evidence="8">
    <location>
        <begin position="130"/>
        <end position="382"/>
    </location>
</feature>
<proteinExistence type="inferred from homology"/>
<dbReference type="SMART" id="SM00848">
    <property type="entry name" value="Inhibitor_I29"/>
    <property type="match status" value="1"/>
</dbReference>
<keyword evidence="2" id="KW-0645">Protease</keyword>
<evidence type="ECO:0000256" key="3">
    <source>
        <dbReference type="ARBA" id="ARBA00022801"/>
    </source>
</evidence>